<feature type="transmembrane region" description="Helical" evidence="1">
    <location>
        <begin position="195"/>
        <end position="212"/>
    </location>
</feature>
<evidence type="ECO:0000313" key="2">
    <source>
        <dbReference type="EMBL" id="GAA3814274.1"/>
    </source>
</evidence>
<comment type="caution">
    <text evidence="2">The sequence shown here is derived from an EMBL/GenBank/DDBJ whole genome shotgun (WGS) entry which is preliminary data.</text>
</comment>
<evidence type="ECO:0000256" key="1">
    <source>
        <dbReference type="SAM" id="Phobius"/>
    </source>
</evidence>
<protein>
    <recommendedName>
        <fullName evidence="4">DUF4386 family protein</fullName>
    </recommendedName>
</protein>
<keyword evidence="3" id="KW-1185">Reference proteome</keyword>
<keyword evidence="1" id="KW-0812">Transmembrane</keyword>
<keyword evidence="1" id="KW-0472">Membrane</keyword>
<keyword evidence="1" id="KW-1133">Transmembrane helix</keyword>
<proteinExistence type="predicted"/>
<feature type="transmembrane region" description="Helical" evidence="1">
    <location>
        <begin position="142"/>
        <end position="164"/>
    </location>
</feature>
<organism evidence="2 3">
    <name type="scientific">Nocardioides panacisoli</name>
    <dbReference type="NCBI Taxonomy" id="627624"/>
    <lineage>
        <taxon>Bacteria</taxon>
        <taxon>Bacillati</taxon>
        <taxon>Actinomycetota</taxon>
        <taxon>Actinomycetes</taxon>
        <taxon>Propionibacteriales</taxon>
        <taxon>Nocardioidaceae</taxon>
        <taxon>Nocardioides</taxon>
    </lineage>
</organism>
<accession>A0ABP7IBE3</accession>
<feature type="transmembrane region" description="Helical" evidence="1">
    <location>
        <begin position="12"/>
        <end position="29"/>
    </location>
</feature>
<dbReference type="Proteomes" id="UP001501821">
    <property type="component" value="Unassembled WGS sequence"/>
</dbReference>
<dbReference type="RefSeq" id="WP_344774031.1">
    <property type="nucleotide sequence ID" value="NZ_BAABAH010000004.1"/>
</dbReference>
<name>A0ABP7IBE3_9ACTN</name>
<dbReference type="EMBL" id="BAABAH010000004">
    <property type="protein sequence ID" value="GAA3814274.1"/>
    <property type="molecule type" value="Genomic_DNA"/>
</dbReference>
<evidence type="ECO:0008006" key="4">
    <source>
        <dbReference type="Google" id="ProtNLM"/>
    </source>
</evidence>
<feature type="transmembrane region" description="Helical" evidence="1">
    <location>
        <begin position="56"/>
        <end position="77"/>
    </location>
</feature>
<gene>
    <name evidence="2" type="ORF">GCM10022242_15580</name>
</gene>
<feature type="transmembrane region" description="Helical" evidence="1">
    <location>
        <begin position="171"/>
        <end position="189"/>
    </location>
</feature>
<feature type="transmembrane region" description="Helical" evidence="1">
    <location>
        <begin position="89"/>
        <end position="111"/>
    </location>
</feature>
<dbReference type="PROSITE" id="PS51257">
    <property type="entry name" value="PROKAR_LIPOPROTEIN"/>
    <property type="match status" value="1"/>
</dbReference>
<sequence length="222" mass="23485">MTTTTPRRFTAWPLLISACGLLGLVAILLESRPDNSSDFEHPFTAAALADVDPVPYRVSCVLGYLLVLLLLVTAAVWRQRVERRFTGSVGASVVTLGVVATAALVALSFGWRGAVGDYFPGGPEDTYFDPEGLYNYFILTDFSPYIAFVPLLGSAYGLTWMAFAERLVSRGLGTAAGLVATGLLLAVAVTGVPGLPFAIVLGLVVAGIWLAVGRSAITQSER</sequence>
<evidence type="ECO:0000313" key="3">
    <source>
        <dbReference type="Proteomes" id="UP001501821"/>
    </source>
</evidence>
<reference evidence="3" key="1">
    <citation type="journal article" date="2019" name="Int. J. Syst. Evol. Microbiol.">
        <title>The Global Catalogue of Microorganisms (GCM) 10K type strain sequencing project: providing services to taxonomists for standard genome sequencing and annotation.</title>
        <authorList>
            <consortium name="The Broad Institute Genomics Platform"/>
            <consortium name="The Broad Institute Genome Sequencing Center for Infectious Disease"/>
            <person name="Wu L."/>
            <person name="Ma J."/>
        </authorList>
    </citation>
    <scope>NUCLEOTIDE SEQUENCE [LARGE SCALE GENOMIC DNA]</scope>
    <source>
        <strain evidence="3">JCM 16953</strain>
    </source>
</reference>